<dbReference type="HAMAP" id="MF_00672">
    <property type="entry name" value="UPF0761"/>
    <property type="match status" value="1"/>
</dbReference>
<evidence type="ECO:0000313" key="9">
    <source>
        <dbReference type="Proteomes" id="UP000007841"/>
    </source>
</evidence>
<dbReference type="PANTHER" id="PTHR30213:SF0">
    <property type="entry name" value="UPF0761 MEMBRANE PROTEIN YIHY"/>
    <property type="match status" value="1"/>
</dbReference>
<dbReference type="EMBL" id="CP003200">
    <property type="protein sequence ID" value="AEW58729.1"/>
    <property type="molecule type" value="Genomic_DNA"/>
</dbReference>
<gene>
    <name evidence="8" type="ordered locus">KPHS_00310</name>
</gene>
<feature type="transmembrane region" description="Helical" evidence="7">
    <location>
        <begin position="73"/>
        <end position="91"/>
    </location>
</feature>
<dbReference type="HOGENOM" id="CLU_032288_0_0_6"/>
<feature type="transmembrane region" description="Helical" evidence="7">
    <location>
        <begin position="103"/>
        <end position="120"/>
    </location>
</feature>
<dbReference type="AlphaFoldDB" id="A0A0H3GPK4"/>
<keyword evidence="2 7" id="KW-1003">Cell membrane</keyword>
<keyword evidence="3 7" id="KW-0997">Cell inner membrane</keyword>
<evidence type="ECO:0000256" key="7">
    <source>
        <dbReference type="HAMAP-Rule" id="MF_00672"/>
    </source>
</evidence>
<dbReference type="PANTHER" id="PTHR30213">
    <property type="entry name" value="INNER MEMBRANE PROTEIN YHJD"/>
    <property type="match status" value="1"/>
</dbReference>
<keyword evidence="9" id="KW-1185">Reference proteome</keyword>
<dbReference type="InterPro" id="IPR023679">
    <property type="entry name" value="UPF0761_bac"/>
</dbReference>
<dbReference type="Pfam" id="PF03631">
    <property type="entry name" value="Virul_fac_BrkB"/>
    <property type="match status" value="1"/>
</dbReference>
<accession>A0A0H3GPK4</accession>
<dbReference type="Proteomes" id="UP000007841">
    <property type="component" value="Chromosome"/>
</dbReference>
<protein>
    <recommendedName>
        <fullName evidence="7">UPF0761 membrane protein KPHS_00310</fullName>
    </recommendedName>
</protein>
<dbReference type="RefSeq" id="WP_002882807.1">
    <property type="nucleotide sequence ID" value="NC_016845.1"/>
</dbReference>
<comment type="similarity">
    <text evidence="7">Belongs to the UPF0761 family.</text>
</comment>
<dbReference type="GO" id="GO:0005886">
    <property type="term" value="C:plasma membrane"/>
    <property type="evidence" value="ECO:0007669"/>
    <property type="project" value="UniProtKB-SubCell"/>
</dbReference>
<keyword evidence="5 7" id="KW-1133">Transmembrane helix</keyword>
<name>A0A0H3GPK4_KLEPH</name>
<sequence length="286" mass="32213">MLKTVHQKLLHHTRPLLAWLKLLWRRIDEDHMTTLAGNLAYVSLLSLVPLIAVVFALFAAFPMFSEVSVQIRHFIFANFIPATGDVIQGYIEQFVANSSRMTAVGAFGLIVTSLLLMYSIDSALNTIWRSTRSRPKVYSFAVYWMILTLGPLLAGASLAISSYLLSLRWASDLDGVIDNLLRLFPLILSWAAFWLLYSIVPTTQVRNRDAVIGALVAALLFEAGKKAFALYITTFPSYQLIYGVISVVPILFVWVYWTWCIVLLGAEITVTLGEYRKLETEETEQP</sequence>
<feature type="transmembrane region" description="Helical" evidence="7">
    <location>
        <begin position="180"/>
        <end position="200"/>
    </location>
</feature>
<proteinExistence type="inferred from homology"/>
<evidence type="ECO:0000256" key="2">
    <source>
        <dbReference type="ARBA" id="ARBA00022475"/>
    </source>
</evidence>
<dbReference type="PIRSF" id="PIRSF035875">
    <property type="entry name" value="RNase_BN"/>
    <property type="match status" value="1"/>
</dbReference>
<dbReference type="KEGG" id="kpm:KPHS_00310"/>
<feature type="transmembrane region" description="Helical" evidence="7">
    <location>
        <begin position="212"/>
        <end position="234"/>
    </location>
</feature>
<feature type="transmembrane region" description="Helical" evidence="7">
    <location>
        <begin position="141"/>
        <end position="160"/>
    </location>
</feature>
<reference evidence="8 9" key="1">
    <citation type="journal article" date="2012" name="J. Bacteriol.">
        <title>Complete genome sequence of Klebsiella pneumoniae subsp. pneumoniae HS11286, a multidrug-resistant strain isolated from human sputum.</title>
        <authorList>
            <person name="Liu P."/>
            <person name="Li P."/>
            <person name="Jiang X."/>
            <person name="Bi D."/>
            <person name="Xie Y."/>
            <person name="Tai C."/>
            <person name="Deng Z."/>
            <person name="Rajakumar K."/>
            <person name="Ou H.Y."/>
        </authorList>
    </citation>
    <scope>NUCLEOTIDE SEQUENCE [LARGE SCALE GENOMIC DNA]</scope>
    <source>
        <strain evidence="8 9">HS11286</strain>
    </source>
</reference>
<keyword evidence="4 7" id="KW-0812">Transmembrane</keyword>
<dbReference type="PATRIC" id="fig|1125630.4.peg.30"/>
<evidence type="ECO:0000256" key="6">
    <source>
        <dbReference type="ARBA" id="ARBA00023136"/>
    </source>
</evidence>
<dbReference type="NCBIfam" id="TIGR00765">
    <property type="entry name" value="yihY_not_rbn"/>
    <property type="match status" value="1"/>
</dbReference>
<organism evidence="8 9">
    <name type="scientific">Klebsiella pneumoniae subsp. pneumoniae (strain HS11286)</name>
    <dbReference type="NCBI Taxonomy" id="1125630"/>
    <lineage>
        <taxon>Bacteria</taxon>
        <taxon>Pseudomonadati</taxon>
        <taxon>Pseudomonadota</taxon>
        <taxon>Gammaproteobacteria</taxon>
        <taxon>Enterobacterales</taxon>
        <taxon>Enterobacteriaceae</taxon>
        <taxon>Klebsiella/Raoultella group</taxon>
        <taxon>Klebsiella</taxon>
        <taxon>Klebsiella pneumoniae complex</taxon>
    </lineage>
</organism>
<dbReference type="InterPro" id="IPR017039">
    <property type="entry name" value="Virul_fac_BrkB"/>
</dbReference>
<evidence type="ECO:0000313" key="8">
    <source>
        <dbReference type="EMBL" id="AEW58729.1"/>
    </source>
</evidence>
<keyword evidence="6 7" id="KW-0472">Membrane</keyword>
<feature type="transmembrane region" description="Helical" evidence="7">
    <location>
        <begin position="240"/>
        <end position="266"/>
    </location>
</feature>
<feature type="transmembrane region" description="Helical" evidence="7">
    <location>
        <begin position="39"/>
        <end position="61"/>
    </location>
</feature>
<comment type="subcellular location">
    <subcellularLocation>
        <location evidence="7">Cell inner membrane</location>
        <topology evidence="7">Multi-pass membrane protein</topology>
    </subcellularLocation>
    <subcellularLocation>
        <location evidence="1">Cell membrane</location>
        <topology evidence="1">Multi-pass membrane protein</topology>
    </subcellularLocation>
</comment>
<evidence type="ECO:0000256" key="5">
    <source>
        <dbReference type="ARBA" id="ARBA00022989"/>
    </source>
</evidence>
<evidence type="ECO:0000256" key="4">
    <source>
        <dbReference type="ARBA" id="ARBA00022692"/>
    </source>
</evidence>
<evidence type="ECO:0000256" key="1">
    <source>
        <dbReference type="ARBA" id="ARBA00004651"/>
    </source>
</evidence>
<dbReference type="STRING" id="1125630.KPHS_00310"/>
<evidence type="ECO:0000256" key="3">
    <source>
        <dbReference type="ARBA" id="ARBA00022519"/>
    </source>
</evidence>
<dbReference type="GeneID" id="11845009"/>
<dbReference type="NCBIfam" id="NF002457">
    <property type="entry name" value="PRK01637.1"/>
    <property type="match status" value="1"/>
</dbReference>
<dbReference type="RefSeq" id="YP_005224331.1">
    <property type="nucleotide sequence ID" value="NC_016845.1"/>
</dbReference>